<evidence type="ECO:0000256" key="1">
    <source>
        <dbReference type="SAM" id="MobiDB-lite"/>
    </source>
</evidence>
<organism evidence="2 3">
    <name type="scientific">Halopiger xanaduensis (strain DSM 18323 / JCM 14033 / SH-6)</name>
    <dbReference type="NCBI Taxonomy" id="797210"/>
    <lineage>
        <taxon>Archaea</taxon>
        <taxon>Methanobacteriati</taxon>
        <taxon>Methanobacteriota</taxon>
        <taxon>Stenosarchaea group</taxon>
        <taxon>Halobacteria</taxon>
        <taxon>Halobacteriales</taxon>
        <taxon>Natrialbaceae</taxon>
        <taxon>Halopiger</taxon>
    </lineage>
</organism>
<keyword evidence="2" id="KW-0614">Plasmid</keyword>
<gene>
    <name evidence="2" type="ordered locus">Halxa_0256</name>
</gene>
<protein>
    <submittedName>
        <fullName evidence="2">Uncharacterized protein</fullName>
    </submittedName>
</protein>
<feature type="region of interest" description="Disordered" evidence="1">
    <location>
        <begin position="1"/>
        <end position="24"/>
    </location>
</feature>
<name>F8DEQ9_HALXS</name>
<evidence type="ECO:0000313" key="2">
    <source>
        <dbReference type="EMBL" id="AEH39496.1"/>
    </source>
</evidence>
<sequence>MSSEPDRPKRRTKTAPNGDTIHEAGDCRFVASPSGTVHERAECDHSEYDYAYHPKCGQRLPSGSLWSAIDAATPAEAVLKYNLAPCGKCIEDSYRLGNYRSAIYSALAYSSADDVPDDVLRRADLEQYIEDGGATDGE</sequence>
<keyword evidence="3" id="KW-1185">Reference proteome</keyword>
<geneLocation type="plasmid" evidence="2 3">
    <name>pHALXA03</name>
</geneLocation>
<reference evidence="3" key="1">
    <citation type="journal article" date="2012" name="Stand. Genomic Sci.">
        <title>Complete genome sequence of Halopiger xanaduensis type strain (SH-6(T)).</title>
        <authorList>
            <person name="Anderson I."/>
            <person name="Tindall B.J."/>
            <person name="Rohde M."/>
            <person name="Lucas S."/>
            <person name="Han J."/>
            <person name="Lapidus A."/>
            <person name="Cheng J.F."/>
            <person name="Goodwin L."/>
            <person name="Pitluck S."/>
            <person name="Peters L."/>
            <person name="Pati A."/>
            <person name="Mikhailova N."/>
            <person name="Pagani I."/>
            <person name="Teshima H."/>
            <person name="Han C."/>
            <person name="Tapia R."/>
            <person name="Land M."/>
            <person name="Woyke T."/>
            <person name="Klenk H.P."/>
            <person name="Kyrpides N."/>
            <person name="Ivanova N."/>
        </authorList>
    </citation>
    <scope>NUCLEOTIDE SEQUENCE [LARGE SCALE GENOMIC DNA]</scope>
    <source>
        <strain evidence="3">DSM 18323 / JCM 14033 / SH-6</strain>
        <plasmid evidence="3">Plasmid pHALXA03</plasmid>
    </source>
</reference>
<dbReference type="OrthoDB" id="172065at2157"/>
<dbReference type="GeneID" id="10795610"/>
<dbReference type="Proteomes" id="UP000006794">
    <property type="component" value="Plasmid pHALXA03"/>
</dbReference>
<dbReference type="HOGENOM" id="CLU_1850608_0_0_2"/>
<evidence type="ECO:0000313" key="3">
    <source>
        <dbReference type="Proteomes" id="UP000006794"/>
    </source>
</evidence>
<dbReference type="EMBL" id="CP002842">
    <property type="protein sequence ID" value="AEH39496.1"/>
    <property type="molecule type" value="Genomic_DNA"/>
</dbReference>
<dbReference type="RefSeq" id="WP_013876034.1">
    <property type="nucleotide sequence ID" value="NC_015659.1"/>
</dbReference>
<proteinExistence type="predicted"/>
<dbReference type="KEGG" id="hxa:Halxa_0256"/>
<dbReference type="AlphaFoldDB" id="F8DEQ9"/>
<accession>F8DEQ9</accession>